<dbReference type="GO" id="GO:0042555">
    <property type="term" value="C:MCM complex"/>
    <property type="evidence" value="ECO:0007669"/>
    <property type="project" value="TreeGrafter"/>
</dbReference>
<evidence type="ECO:0000313" key="10">
    <source>
        <dbReference type="Proteomes" id="UP000290189"/>
    </source>
</evidence>
<dbReference type="InterPro" id="IPR031327">
    <property type="entry name" value="MCM"/>
</dbReference>
<keyword evidence="8" id="KW-0496">Mitochondrion</keyword>
<dbReference type="Proteomes" id="UP000039324">
    <property type="component" value="Unassembled WGS sequence"/>
</dbReference>
<evidence type="ECO:0000313" key="9">
    <source>
        <dbReference type="Proteomes" id="UP000039324"/>
    </source>
</evidence>
<evidence type="ECO:0000256" key="5">
    <source>
        <dbReference type="SAM" id="MobiDB-lite"/>
    </source>
</evidence>
<keyword evidence="9" id="KW-1185">Reference proteome</keyword>
<reference evidence="7 9" key="1">
    <citation type="submission" date="2015-02" db="EMBL/GenBank/DDBJ databases">
        <authorList>
            <person name="Chooi Y.-H."/>
        </authorList>
    </citation>
    <scope>NUCLEOTIDE SEQUENCE [LARGE SCALE GENOMIC DNA]</scope>
    <source>
        <strain evidence="7">E3</strain>
    </source>
</reference>
<dbReference type="InterPro" id="IPR033762">
    <property type="entry name" value="MCM_OB"/>
</dbReference>
<dbReference type="OrthoDB" id="271325at2759"/>
<gene>
    <name evidence="7" type="ORF">PBRA_008599</name>
    <name evidence="8" type="ORF">PLBR_LOCUS9212</name>
</gene>
<dbReference type="InterPro" id="IPR012340">
    <property type="entry name" value="NA-bd_OB-fold"/>
</dbReference>
<dbReference type="InterPro" id="IPR027417">
    <property type="entry name" value="P-loop_NTPase"/>
</dbReference>
<dbReference type="PRINTS" id="PR01657">
    <property type="entry name" value="MCMFAMILY"/>
</dbReference>
<dbReference type="InterPro" id="IPR041562">
    <property type="entry name" value="MCM_lid"/>
</dbReference>
<evidence type="ECO:0000256" key="1">
    <source>
        <dbReference type="ARBA" id="ARBA00022741"/>
    </source>
</evidence>
<dbReference type="SUPFAM" id="SSF52540">
    <property type="entry name" value="P-loop containing nucleoside triphosphate hydrolases"/>
    <property type="match status" value="1"/>
</dbReference>
<organism evidence="7 9">
    <name type="scientific">Plasmodiophora brassicae</name>
    <name type="common">Clubroot disease agent</name>
    <dbReference type="NCBI Taxonomy" id="37360"/>
    <lineage>
        <taxon>Eukaryota</taxon>
        <taxon>Sar</taxon>
        <taxon>Rhizaria</taxon>
        <taxon>Endomyxa</taxon>
        <taxon>Phytomyxea</taxon>
        <taxon>Plasmodiophorida</taxon>
        <taxon>Plasmodiophoridae</taxon>
        <taxon>Plasmodiophora</taxon>
    </lineage>
</organism>
<dbReference type="Gene3D" id="2.40.50.140">
    <property type="entry name" value="Nucleic acid-binding proteins"/>
    <property type="match status" value="1"/>
</dbReference>
<feature type="domain" description="MCM C-terminal AAA(+) ATPase" evidence="6">
    <location>
        <begin position="320"/>
        <end position="524"/>
    </location>
</feature>
<dbReference type="Gene3D" id="2.20.28.10">
    <property type="match status" value="1"/>
</dbReference>
<dbReference type="GO" id="GO:0000724">
    <property type="term" value="P:double-strand break repair via homologous recombination"/>
    <property type="evidence" value="ECO:0007669"/>
    <property type="project" value="TreeGrafter"/>
</dbReference>
<dbReference type="Pfam" id="PF17207">
    <property type="entry name" value="MCM_OB"/>
    <property type="match status" value="1"/>
</dbReference>
<dbReference type="InterPro" id="IPR003593">
    <property type="entry name" value="AAA+_ATPase"/>
</dbReference>
<accession>A0A0G4J2E1</accession>
<proteinExistence type="inferred from homology"/>
<dbReference type="GO" id="GO:0016787">
    <property type="term" value="F:hydrolase activity"/>
    <property type="evidence" value="ECO:0007669"/>
    <property type="project" value="UniProtKB-KW"/>
</dbReference>
<keyword evidence="1 4" id="KW-0547">Nucleotide-binding</keyword>
<dbReference type="SUPFAM" id="SSF50249">
    <property type="entry name" value="Nucleic acid-binding proteins"/>
    <property type="match status" value="1"/>
</dbReference>
<dbReference type="EMBL" id="CDSF01000115">
    <property type="protein sequence ID" value="CEP01657.1"/>
    <property type="molecule type" value="Genomic_DNA"/>
</dbReference>
<keyword evidence="3 4" id="KW-0238">DNA-binding</keyword>
<evidence type="ECO:0000313" key="8">
    <source>
        <dbReference type="EMBL" id="SPR01997.1"/>
    </source>
</evidence>
<dbReference type="PROSITE" id="PS50051">
    <property type="entry name" value="MCM_2"/>
    <property type="match status" value="1"/>
</dbReference>
<dbReference type="PANTHER" id="PTHR11630">
    <property type="entry name" value="DNA REPLICATION LICENSING FACTOR MCM FAMILY MEMBER"/>
    <property type="match status" value="1"/>
</dbReference>
<feature type="compositionally biased region" description="Acidic residues" evidence="5">
    <location>
        <begin position="673"/>
        <end position="684"/>
    </location>
</feature>
<evidence type="ECO:0000256" key="4">
    <source>
        <dbReference type="RuleBase" id="RU004070"/>
    </source>
</evidence>
<dbReference type="PANTHER" id="PTHR11630:SF48">
    <property type="entry name" value="DNA HELICASE MCM9"/>
    <property type="match status" value="1"/>
</dbReference>
<dbReference type="AlphaFoldDB" id="A0A0G4J2E1"/>
<dbReference type="GO" id="GO:0005634">
    <property type="term" value="C:nucleus"/>
    <property type="evidence" value="ECO:0007669"/>
    <property type="project" value="UniProtKB-SubCell"/>
</dbReference>
<evidence type="ECO:0000256" key="2">
    <source>
        <dbReference type="ARBA" id="ARBA00022840"/>
    </source>
</evidence>
<evidence type="ECO:0000259" key="6">
    <source>
        <dbReference type="PROSITE" id="PS50051"/>
    </source>
</evidence>
<protein>
    <recommendedName>
        <fullName evidence="6">MCM C-terminal AAA(+) ATPase domain-containing protein</fullName>
    </recommendedName>
</protein>
<dbReference type="GO" id="GO:0003697">
    <property type="term" value="F:single-stranded DNA binding"/>
    <property type="evidence" value="ECO:0007669"/>
    <property type="project" value="TreeGrafter"/>
</dbReference>
<dbReference type="InterPro" id="IPR001208">
    <property type="entry name" value="MCM_dom"/>
</dbReference>
<dbReference type="Gene3D" id="3.40.50.300">
    <property type="entry name" value="P-loop containing nucleotide triphosphate hydrolases"/>
    <property type="match status" value="1"/>
</dbReference>
<dbReference type="GO" id="GO:0005524">
    <property type="term" value="F:ATP binding"/>
    <property type="evidence" value="ECO:0007669"/>
    <property type="project" value="UniProtKB-KW"/>
</dbReference>
<dbReference type="Proteomes" id="UP000290189">
    <property type="component" value="Unassembled WGS sequence"/>
</dbReference>
<geneLocation type="mitochondrion" evidence="8"/>
<dbReference type="STRING" id="37360.A0A0G4J2E1"/>
<reference evidence="8 10" key="2">
    <citation type="submission" date="2018-03" db="EMBL/GenBank/DDBJ databases">
        <authorList>
            <person name="Fogelqvist J."/>
        </authorList>
    </citation>
    <scope>NUCLEOTIDE SEQUENCE [LARGE SCALE GENOMIC DNA]</scope>
</reference>
<dbReference type="EMBL" id="OVEO01000020">
    <property type="protein sequence ID" value="SPR01997.1"/>
    <property type="molecule type" value="Genomic_DNA"/>
</dbReference>
<dbReference type="SMART" id="SM00382">
    <property type="entry name" value="AAA"/>
    <property type="match status" value="1"/>
</dbReference>
<dbReference type="OMA" id="HYVKQHF"/>
<dbReference type="Pfam" id="PF17855">
    <property type="entry name" value="MCM_lid"/>
    <property type="match status" value="1"/>
</dbReference>
<sequence>MPRPASDADDVDDWRADLWDVDDDAAERMLPDADQLAGMIAERFPGDLAAMAGDPAGHAFLDVNVMTLLDDDPLLAHLIYRNPTEMLARLNDALLIAQGQDGNRNARVRLFSMPLDRFATRRTVSAMRADDDGRLVDLHGTVVRVGAVKVLESERQYLCKACGTTFAVQVDLQNGTTIASPAKCPSSRACRSKQFTFVEGSRVCTDYQEIRVQENVTALQLGSIPRSTTVILRDGLVDTVQPGTGVVVTGIVRVQWAVPGPHPERPCLLRLFVDAIHIDRASSATGSGISKVGGGDTRCHRREFRAFWRDHARRGTLLDARRAIVESVCPHLYEMTAVKLAVALSLIGGVASDGDHHLRGHSHLLLVGSAGTGKSQLLQYAAKLMPRSVVTTGIGTTAAGLTAACVRDADGQMALEAGALVLADGGLCCIDEFGAMRPADRAAIHEAMEQQSISVAKGGLVCTLNTRCTVIAAMNPPAGSRLDVSGDLAASLGIASSLLSRFDMIMLLLDNQDPAWDEGVADYVVNGTTHAAGRDGGWPLATLRAYFDLIRCELAPVMSPFSQLILSKYYRLQRNSPRRSTSRTTLRLMESLVRLAQAHARLMFRKRVLAMDAIQAVICLECSQHTSVLLGATNVLHTKPSDDLQAEYDRLEQVILRRLELGPVPEEDRQYDYFDDDDDDDAGDDSTNNADVLFNDDLLDLDATTSEPRRRQRPTFL</sequence>
<evidence type="ECO:0000313" key="7">
    <source>
        <dbReference type="EMBL" id="CEP01657.1"/>
    </source>
</evidence>
<feature type="region of interest" description="Disordered" evidence="5">
    <location>
        <begin position="667"/>
        <end position="691"/>
    </location>
</feature>
<keyword evidence="2 4" id="KW-0067">ATP-binding</keyword>
<evidence type="ECO:0000256" key="3">
    <source>
        <dbReference type="ARBA" id="ARBA00023125"/>
    </source>
</evidence>
<dbReference type="GO" id="GO:0017116">
    <property type="term" value="F:single-stranded DNA helicase activity"/>
    <property type="evidence" value="ECO:0007669"/>
    <property type="project" value="TreeGrafter"/>
</dbReference>
<dbReference type="Pfam" id="PF00493">
    <property type="entry name" value="MCM"/>
    <property type="match status" value="1"/>
</dbReference>
<name>A0A0G4J2E1_PLABS</name>
<dbReference type="SMART" id="SM00350">
    <property type="entry name" value="MCM"/>
    <property type="match status" value="1"/>
</dbReference>
<comment type="similarity">
    <text evidence="4">Belongs to the MCM family.</text>
</comment>